<name>A0ABT3PSF7_9BACT</name>
<gene>
    <name evidence="3" type="ORF">J6I44_18230</name>
</gene>
<protein>
    <submittedName>
        <fullName evidence="3">Metallophosphoesterase</fullName>
    </submittedName>
</protein>
<dbReference type="CDD" id="cd00838">
    <property type="entry name" value="MPP_superfamily"/>
    <property type="match status" value="1"/>
</dbReference>
<feature type="region of interest" description="Disordered" evidence="1">
    <location>
        <begin position="525"/>
        <end position="546"/>
    </location>
</feature>
<dbReference type="Pfam" id="PF00149">
    <property type="entry name" value="Metallophos"/>
    <property type="match status" value="1"/>
</dbReference>
<accession>A0ABT3PSF7</accession>
<dbReference type="Proteomes" id="UP001207918">
    <property type="component" value="Unassembled WGS sequence"/>
</dbReference>
<evidence type="ECO:0000256" key="1">
    <source>
        <dbReference type="SAM" id="MobiDB-lite"/>
    </source>
</evidence>
<keyword evidence="4" id="KW-1185">Reference proteome</keyword>
<dbReference type="InterPro" id="IPR004843">
    <property type="entry name" value="Calcineurin-like_PHP"/>
</dbReference>
<reference evidence="3 4" key="1">
    <citation type="submission" date="2021-03" db="EMBL/GenBank/DDBJ databases">
        <title>Aliifodinibius sp. nov., a new bacterium isolated from saline soil.</title>
        <authorList>
            <person name="Galisteo C."/>
            <person name="De La Haba R."/>
            <person name="Sanchez-Porro C."/>
            <person name="Ventosa A."/>
        </authorList>
    </citation>
    <scope>NUCLEOTIDE SEQUENCE [LARGE SCALE GENOMIC DNA]</scope>
    <source>
        <strain evidence="3 4">1BSP15-2V2</strain>
    </source>
</reference>
<dbReference type="EMBL" id="JAGGJA010000017">
    <property type="protein sequence ID" value="MCW9708804.1"/>
    <property type="molecule type" value="Genomic_DNA"/>
</dbReference>
<feature type="domain" description="Calcineurin-like phosphoesterase" evidence="2">
    <location>
        <begin position="47"/>
        <end position="243"/>
    </location>
</feature>
<evidence type="ECO:0000313" key="4">
    <source>
        <dbReference type="Proteomes" id="UP001207918"/>
    </source>
</evidence>
<dbReference type="SUPFAM" id="SSF56300">
    <property type="entry name" value="Metallo-dependent phosphatases"/>
    <property type="match status" value="1"/>
</dbReference>
<dbReference type="InterPro" id="IPR029052">
    <property type="entry name" value="Metallo-depent_PP-like"/>
</dbReference>
<sequence>MFLTKELNHLFLFLLSIFCLTSCQSVPDEAEGQSYSKSDEALHIGLLPDTQGDGDSVSLHPMEAVLDKLQALDADIVIPVGDLTNHGTTYEFEQWTGVAQKYREAGIEFLPLMGNHETSHAYTVEWIEYMKEYIPEDAVHMSGAEYQNYYVVRDNVMIILLRYYNLPIAFKWIKEVVDRQANNVEHIVIASHDGLIGAKYGETRELIVEGTKGDNLLMDQWDEIRSFFSKHDVIWVQGHEHMYQRSVIAAPIHVDPRSWEASDRNYRLPQYTQIIAGNASYKGYEFRYGEREKVQAIIQQKMNTMENGSEAFDANASMLSFEGDRVNYQSYFTSHTIHSNEEGSKELNDPNWTLLDQFSRTTDRCERIVYPNSIPGDTRPVLSHDGFYRTNECFAPDGSIAKILDGINNTFNRVESTAETLSWRLGFSRAESQMGLARLAYQYLFQYHEPWTPNLNSSKRLVPSEEKQLMEIPKTTIDLKEHLTLSWASGTEATLSDILIVSGTQVQTGIYSNAYGMEKDIEEEVGHPKSQPDGSAKQPHPLPESASQDWDIASAAADRYVLQFTNAAVDSDEARLAYHEDGRWKPFTSEECVINEAFSPKLLQDSSTSRSDQCEGEPIVGFNNSDTNRWWVILTSDVRIALIEK</sequence>
<comment type="caution">
    <text evidence="3">The sequence shown here is derived from an EMBL/GenBank/DDBJ whole genome shotgun (WGS) entry which is preliminary data.</text>
</comment>
<evidence type="ECO:0000259" key="2">
    <source>
        <dbReference type="Pfam" id="PF00149"/>
    </source>
</evidence>
<proteinExistence type="predicted"/>
<dbReference type="Gene3D" id="3.60.21.10">
    <property type="match status" value="1"/>
</dbReference>
<evidence type="ECO:0000313" key="3">
    <source>
        <dbReference type="EMBL" id="MCW9708804.1"/>
    </source>
</evidence>
<organism evidence="3 4">
    <name type="scientific">Fodinibius salsisoli</name>
    <dbReference type="NCBI Taxonomy" id="2820877"/>
    <lineage>
        <taxon>Bacteria</taxon>
        <taxon>Pseudomonadati</taxon>
        <taxon>Balneolota</taxon>
        <taxon>Balneolia</taxon>
        <taxon>Balneolales</taxon>
        <taxon>Balneolaceae</taxon>
        <taxon>Fodinibius</taxon>
    </lineage>
</organism>
<dbReference type="RefSeq" id="WP_265767612.1">
    <property type="nucleotide sequence ID" value="NZ_JAGGJA010000017.1"/>
</dbReference>